<name>A0A2P6P7H6_ROSCH</name>
<comment type="caution">
    <text evidence="2">The sequence shown here is derived from an EMBL/GenBank/DDBJ whole genome shotgun (WGS) entry which is preliminary data.</text>
</comment>
<keyword evidence="3" id="KW-1185">Reference proteome</keyword>
<dbReference type="Proteomes" id="UP000238479">
    <property type="component" value="Chromosome 7"/>
</dbReference>
<accession>A0A2P6P7H6</accession>
<feature type="signal peptide" evidence="1">
    <location>
        <begin position="1"/>
        <end position="15"/>
    </location>
</feature>
<feature type="chain" id="PRO_5015127625" evidence="1">
    <location>
        <begin position="16"/>
        <end position="49"/>
    </location>
</feature>
<proteinExistence type="predicted"/>
<gene>
    <name evidence="2" type="ORF">RchiOBHm_Chr7g0199721</name>
</gene>
<sequence length="49" mass="5986">MLWLICALFFLVVHIKEEFQLREARVCESLTKLTRVSLLVVYSFLWMYF</sequence>
<keyword evidence="1" id="KW-0732">Signal</keyword>
<organism evidence="2 3">
    <name type="scientific">Rosa chinensis</name>
    <name type="common">China rose</name>
    <dbReference type="NCBI Taxonomy" id="74649"/>
    <lineage>
        <taxon>Eukaryota</taxon>
        <taxon>Viridiplantae</taxon>
        <taxon>Streptophyta</taxon>
        <taxon>Embryophyta</taxon>
        <taxon>Tracheophyta</taxon>
        <taxon>Spermatophyta</taxon>
        <taxon>Magnoliopsida</taxon>
        <taxon>eudicotyledons</taxon>
        <taxon>Gunneridae</taxon>
        <taxon>Pentapetalae</taxon>
        <taxon>rosids</taxon>
        <taxon>fabids</taxon>
        <taxon>Rosales</taxon>
        <taxon>Rosaceae</taxon>
        <taxon>Rosoideae</taxon>
        <taxon>Rosoideae incertae sedis</taxon>
        <taxon>Rosa</taxon>
    </lineage>
</organism>
<protein>
    <submittedName>
        <fullName evidence="2">Uncharacterized protein</fullName>
    </submittedName>
</protein>
<evidence type="ECO:0000313" key="3">
    <source>
        <dbReference type="Proteomes" id="UP000238479"/>
    </source>
</evidence>
<dbReference type="Gramene" id="PRQ17874">
    <property type="protein sequence ID" value="PRQ17874"/>
    <property type="gene ID" value="RchiOBHm_Chr7g0199721"/>
</dbReference>
<evidence type="ECO:0000256" key="1">
    <source>
        <dbReference type="SAM" id="SignalP"/>
    </source>
</evidence>
<reference evidence="2 3" key="1">
    <citation type="journal article" date="2018" name="Nat. Genet.">
        <title>The Rosa genome provides new insights in the design of modern roses.</title>
        <authorList>
            <person name="Bendahmane M."/>
        </authorList>
    </citation>
    <scope>NUCLEOTIDE SEQUENCE [LARGE SCALE GENOMIC DNA]</scope>
    <source>
        <strain evidence="3">cv. Old Blush</strain>
    </source>
</reference>
<evidence type="ECO:0000313" key="2">
    <source>
        <dbReference type="EMBL" id="PRQ17874.1"/>
    </source>
</evidence>
<dbReference type="EMBL" id="PDCK01000045">
    <property type="protein sequence ID" value="PRQ17874.1"/>
    <property type="molecule type" value="Genomic_DNA"/>
</dbReference>
<dbReference type="AlphaFoldDB" id="A0A2P6P7H6"/>